<evidence type="ECO:0000313" key="2">
    <source>
        <dbReference type="Proteomes" id="UP001310387"/>
    </source>
</evidence>
<dbReference type="Gene3D" id="2.50.20.20">
    <property type="match status" value="1"/>
</dbReference>
<name>A0ABU7Z4D0_9MICO</name>
<evidence type="ECO:0000313" key="1">
    <source>
        <dbReference type="EMBL" id="MEG3614298.1"/>
    </source>
</evidence>
<keyword evidence="2" id="KW-1185">Reference proteome</keyword>
<dbReference type="PROSITE" id="PS51257">
    <property type="entry name" value="PROKAR_LIPOPROTEIN"/>
    <property type="match status" value="1"/>
</dbReference>
<gene>
    <name evidence="1" type="ORF">V5O49_04085</name>
</gene>
<dbReference type="EMBL" id="JBAGLP010000110">
    <property type="protein sequence ID" value="MEG3614298.1"/>
    <property type="molecule type" value="Genomic_DNA"/>
</dbReference>
<dbReference type="SUPFAM" id="SSF89392">
    <property type="entry name" value="Prokaryotic lipoproteins and lipoprotein localization factors"/>
    <property type="match status" value="1"/>
</dbReference>
<protein>
    <recommendedName>
        <fullName evidence="3">Lipoprotein LprG</fullName>
    </recommendedName>
</protein>
<reference evidence="1" key="1">
    <citation type="journal article" date="2024" name="Antonie Van Leeuwenhoek">
        <title>Isoptericola haloaureus sp. nov., a dimorphic actinobacterium isolated from mangrove sediments of southeast India, implicating biosaline agricultural significance through nitrogen fixation and salt tolerance genes.</title>
        <authorList>
            <person name="Prathaban M."/>
            <person name="Prathiviraj R."/>
            <person name="Ravichandran M."/>
            <person name="Natarajan S.D."/>
            <person name="Sobanaa M."/>
            <person name="Hari Krishna Kumar S."/>
            <person name="Chandrasekar V."/>
            <person name="Selvin J."/>
        </authorList>
    </citation>
    <scope>NUCLEOTIDE SEQUENCE</scope>
    <source>
        <strain evidence="1">MP1014</strain>
    </source>
</reference>
<comment type="caution">
    <text evidence="1">The sequence shown here is derived from an EMBL/GenBank/DDBJ whole genome shotgun (WGS) entry which is preliminary data.</text>
</comment>
<sequence length="259" mass="26784">MLRTATTALLGAGAVTLVLTGCGADEGADVVDLAALSQRMDEAQAEQGSVHVETTFAGELAERTGMTESAQSGDVIVGEGLEDSAFAMSIGAVGTEMEMILLEGTMYVDMSTLSGGEVDWVAMSADEVAQDPTFAGTMDSMLAMDPAGQAEMMADAVTAFAHGGTEELDGRTVDVYTMTLDPTRLEAAAGAAPAAVDQMDDMTAEFRVTEDGLPLAVDTTVEIDGQELVTATTFSGWGEPVEIEAPPADRVTDYGELMG</sequence>
<evidence type="ECO:0008006" key="3">
    <source>
        <dbReference type="Google" id="ProtNLM"/>
    </source>
</evidence>
<dbReference type="RefSeq" id="WP_332901108.1">
    <property type="nucleotide sequence ID" value="NZ_JBAGLP010000110.1"/>
</dbReference>
<proteinExistence type="predicted"/>
<reference evidence="1" key="2">
    <citation type="submission" date="2024-02" db="EMBL/GenBank/DDBJ databases">
        <authorList>
            <person name="Prathaban M."/>
            <person name="Mythili R."/>
            <person name="Sharmila Devi N."/>
            <person name="Sobanaa M."/>
            <person name="Prathiviraj R."/>
            <person name="Selvin J."/>
        </authorList>
    </citation>
    <scope>NUCLEOTIDE SEQUENCE</scope>
    <source>
        <strain evidence="1">MP1014</strain>
    </source>
</reference>
<dbReference type="InterPro" id="IPR029046">
    <property type="entry name" value="LolA/LolB/LppX"/>
</dbReference>
<organism evidence="1 2">
    <name type="scientific">Isoptericola haloaureus</name>
    <dbReference type="NCBI Taxonomy" id="1542902"/>
    <lineage>
        <taxon>Bacteria</taxon>
        <taxon>Bacillati</taxon>
        <taxon>Actinomycetota</taxon>
        <taxon>Actinomycetes</taxon>
        <taxon>Micrococcales</taxon>
        <taxon>Promicromonosporaceae</taxon>
        <taxon>Isoptericola</taxon>
    </lineage>
</organism>
<accession>A0ABU7Z4D0</accession>
<dbReference type="Proteomes" id="UP001310387">
    <property type="component" value="Unassembled WGS sequence"/>
</dbReference>